<evidence type="ECO:0000313" key="2">
    <source>
        <dbReference type="Proteomes" id="UP000198480"/>
    </source>
</evidence>
<keyword evidence="2" id="KW-1185">Reference proteome</keyword>
<reference evidence="2" key="1">
    <citation type="submission" date="2017-06" db="EMBL/GenBank/DDBJ databases">
        <authorList>
            <person name="Varghese N."/>
            <person name="Submissions S."/>
        </authorList>
    </citation>
    <scope>NUCLEOTIDE SEQUENCE [LARGE SCALE GENOMIC DNA]</scope>
    <source>
        <strain evidence="2">5C</strain>
    </source>
</reference>
<protein>
    <recommendedName>
        <fullName evidence="3">IPT/TIG domain-containing protein</fullName>
    </recommendedName>
</protein>
<proteinExistence type="predicted"/>
<evidence type="ECO:0000313" key="1">
    <source>
        <dbReference type="EMBL" id="SNS54899.1"/>
    </source>
</evidence>
<dbReference type="SUPFAM" id="SSF117281">
    <property type="entry name" value="Kelch motif"/>
    <property type="match status" value="1"/>
</dbReference>
<dbReference type="RefSeq" id="WP_089241587.1">
    <property type="nucleotide sequence ID" value="NZ_FZOK01000012.1"/>
</dbReference>
<accession>A0A239FD87</accession>
<evidence type="ECO:0008006" key="3">
    <source>
        <dbReference type="Google" id="ProtNLM"/>
    </source>
</evidence>
<dbReference type="InterPro" id="IPR015915">
    <property type="entry name" value="Kelch-typ_b-propeller"/>
</dbReference>
<dbReference type="AlphaFoldDB" id="A0A239FD87"/>
<dbReference type="Proteomes" id="UP000198480">
    <property type="component" value="Unassembled WGS sequence"/>
</dbReference>
<name>A0A239FD87_9BACT</name>
<gene>
    <name evidence="1" type="ORF">SAMN06295967_11260</name>
</gene>
<dbReference type="PROSITE" id="PS51257">
    <property type="entry name" value="PROKAR_LIPOPROTEIN"/>
    <property type="match status" value="1"/>
</dbReference>
<dbReference type="Gene3D" id="2.120.10.80">
    <property type="entry name" value="Kelch-type beta propeller"/>
    <property type="match status" value="1"/>
</dbReference>
<dbReference type="OrthoDB" id="818416at2"/>
<dbReference type="EMBL" id="FZOK01000012">
    <property type="protein sequence ID" value="SNS54899.1"/>
    <property type="molecule type" value="Genomic_DNA"/>
</dbReference>
<sequence length="671" mass="76824">MKKVFNILLFLVFLSSCEEEKLPELVNPRFSVAYIQESNSEGVTFGAEVISLGKHEVLEYGFALSNSHINSLEDGILFKKTGPVENNFEIKTYYFLTTGKVYFVAAYFITTNGTIISQQREYMSTDSRGFVFEKLVHEEKIYYNDPIRLYGENISDKVGEFNVKINNEVAEVLSVTEEYIEVLIPDNIYLPHNGIAHFDVSVSNLNRKFDHPLSLRDPEFEYSPNRIVKLSEPIVIKGKYLRSFDSDIKVQGNPFEVQMIGEATDSTITFNPHALFPSANPTINVNVREKSYDVQNNFILAPIEFIFGQSINLKANEKTTIKGSNFNTFFPIDYYLIFDREAVIYDIHDVKENEFDISFRPMKAFTDDEITIKLISHGQFSQNQVNITIKDPRSIIMDLPSNASRFTRKVKNRIYYVADGNIYEIDPLNKTYTIKTTLPSFSEKINYVNMILESNDKLYISHFDQVDSNYSHKFIEYDPTTNSITILPDIPIGFQGPLTYFSLGNYIYIQHVKNIDNSSGNPLRNDLLRFNLINNTWESSAINLGISDIAFPSFSHNGEIFSLIGYRSNSNDTRLMKFNFGTNQWNFIKSFAPISLPYPNSMGSSIGNLVYFGTFEGGYSLNMNTLSLEKISLEINEQNSPFQFGSALGDFFYYPMEINGKMKLIEFNPSK</sequence>
<organism evidence="1 2">
    <name type="scientific">Belliella buryatensis</name>
    <dbReference type="NCBI Taxonomy" id="1500549"/>
    <lineage>
        <taxon>Bacteria</taxon>
        <taxon>Pseudomonadati</taxon>
        <taxon>Bacteroidota</taxon>
        <taxon>Cytophagia</taxon>
        <taxon>Cytophagales</taxon>
        <taxon>Cyclobacteriaceae</taxon>
        <taxon>Belliella</taxon>
    </lineage>
</organism>